<proteinExistence type="predicted"/>
<accession>A0A8B9LY53</accession>
<name>A0A8B9LY53_ASTMX</name>
<dbReference type="OrthoDB" id="8941567at2759"/>
<evidence type="ECO:0000313" key="2">
    <source>
        <dbReference type="Proteomes" id="UP000694621"/>
    </source>
</evidence>
<dbReference type="Proteomes" id="UP000694621">
    <property type="component" value="Unplaced"/>
</dbReference>
<dbReference type="Ensembl" id="ENSAMXT00005061836.1">
    <property type="protein sequence ID" value="ENSAMXP00005057243.1"/>
    <property type="gene ID" value="ENSAMXG00005025302.1"/>
</dbReference>
<evidence type="ECO:0000313" key="1">
    <source>
        <dbReference type="Ensembl" id="ENSAMXP00005057243.1"/>
    </source>
</evidence>
<sequence length="78" mass="9119">MSLKTWQVLVVTEVAPIHHTREKSQRSCTPQRLMETFSFRRFLDTIPKIKLKKWVLKLLCSKTGVVLRIASIHFTPRG</sequence>
<reference evidence="1" key="1">
    <citation type="submission" date="2025-08" db="UniProtKB">
        <authorList>
            <consortium name="Ensembl"/>
        </authorList>
    </citation>
    <scope>IDENTIFICATION</scope>
</reference>
<organism evidence="1 2">
    <name type="scientific">Astyanax mexicanus</name>
    <name type="common">Blind cave fish</name>
    <name type="synonym">Astyanax fasciatus mexicanus</name>
    <dbReference type="NCBI Taxonomy" id="7994"/>
    <lineage>
        <taxon>Eukaryota</taxon>
        <taxon>Metazoa</taxon>
        <taxon>Chordata</taxon>
        <taxon>Craniata</taxon>
        <taxon>Vertebrata</taxon>
        <taxon>Euteleostomi</taxon>
        <taxon>Actinopterygii</taxon>
        <taxon>Neopterygii</taxon>
        <taxon>Teleostei</taxon>
        <taxon>Ostariophysi</taxon>
        <taxon>Characiformes</taxon>
        <taxon>Characoidei</taxon>
        <taxon>Acestrorhamphidae</taxon>
        <taxon>Acestrorhamphinae</taxon>
        <taxon>Astyanax</taxon>
    </lineage>
</organism>
<protein>
    <submittedName>
        <fullName evidence="1">Uncharacterized protein</fullName>
    </submittedName>
</protein>
<dbReference type="AlphaFoldDB" id="A0A8B9LY53"/>